<feature type="domain" description="DNA polymerase alpha subunit B OB" evidence="8">
    <location>
        <begin position="179"/>
        <end position="298"/>
    </location>
</feature>
<keyword evidence="4 6" id="KW-0235">DNA replication</keyword>
<dbReference type="OrthoDB" id="336885at2759"/>
<name>A0A401GRL8_9APHY</name>
<dbReference type="GeneID" id="38781808"/>
<dbReference type="RefSeq" id="XP_027615804.1">
    <property type="nucleotide sequence ID" value="XM_027760003.1"/>
</dbReference>
<feature type="domain" description="DNA polymerase alpha/delta/epsilon subunit B" evidence="7">
    <location>
        <begin position="322"/>
        <end position="549"/>
    </location>
</feature>
<dbReference type="GO" id="GO:0006270">
    <property type="term" value="P:DNA replication initiation"/>
    <property type="evidence" value="ECO:0007669"/>
    <property type="project" value="TreeGrafter"/>
</dbReference>
<keyword evidence="5 6" id="KW-0539">Nucleus</keyword>
<dbReference type="GO" id="GO:0005658">
    <property type="term" value="C:alpha DNA polymerase:primase complex"/>
    <property type="evidence" value="ECO:0007669"/>
    <property type="project" value="TreeGrafter"/>
</dbReference>
<evidence type="ECO:0000256" key="6">
    <source>
        <dbReference type="PIRNR" id="PIRNR018300"/>
    </source>
</evidence>
<evidence type="ECO:0000256" key="2">
    <source>
        <dbReference type="ARBA" id="ARBA00007299"/>
    </source>
</evidence>
<dbReference type="GO" id="GO:0003677">
    <property type="term" value="F:DNA binding"/>
    <property type="evidence" value="ECO:0007669"/>
    <property type="project" value="InterPro"/>
</dbReference>
<proteinExistence type="inferred from homology"/>
<comment type="function">
    <text evidence="6">Accessory subunit of the DNA polymerase alpha complex (also known as the alpha DNA polymerase-primase complex) which plays an essential role in the initiation of DNA synthesis.</text>
</comment>
<dbReference type="Pfam" id="PF04042">
    <property type="entry name" value="DNA_pol_E_B"/>
    <property type="match status" value="1"/>
</dbReference>
<organism evidence="9 10">
    <name type="scientific">Sparassis crispa</name>
    <dbReference type="NCBI Taxonomy" id="139825"/>
    <lineage>
        <taxon>Eukaryota</taxon>
        <taxon>Fungi</taxon>
        <taxon>Dikarya</taxon>
        <taxon>Basidiomycota</taxon>
        <taxon>Agaricomycotina</taxon>
        <taxon>Agaricomycetes</taxon>
        <taxon>Polyporales</taxon>
        <taxon>Sparassidaceae</taxon>
        <taxon>Sparassis</taxon>
    </lineage>
</organism>
<evidence type="ECO:0000256" key="5">
    <source>
        <dbReference type="ARBA" id="ARBA00023242"/>
    </source>
</evidence>
<dbReference type="AlphaFoldDB" id="A0A401GRL8"/>
<dbReference type="InterPro" id="IPR007185">
    <property type="entry name" value="DNA_pol_a/d/e_bsu"/>
</dbReference>
<dbReference type="InterPro" id="IPR016722">
    <property type="entry name" value="DNA_pol_alpha_bsu"/>
</dbReference>
<dbReference type="EMBL" id="BFAD01000007">
    <property type="protein sequence ID" value="GBE84891.1"/>
    <property type="molecule type" value="Genomic_DNA"/>
</dbReference>
<dbReference type="STRING" id="139825.A0A401GRL8"/>
<evidence type="ECO:0000259" key="7">
    <source>
        <dbReference type="Pfam" id="PF04042"/>
    </source>
</evidence>
<accession>A0A401GRL8</accession>
<evidence type="ECO:0000313" key="9">
    <source>
        <dbReference type="EMBL" id="GBE84891.1"/>
    </source>
</evidence>
<evidence type="ECO:0000256" key="4">
    <source>
        <dbReference type="ARBA" id="ARBA00022705"/>
    </source>
</evidence>
<evidence type="ECO:0000256" key="1">
    <source>
        <dbReference type="ARBA" id="ARBA00004123"/>
    </source>
</evidence>
<reference evidence="9 10" key="1">
    <citation type="journal article" date="2018" name="Sci. Rep.">
        <title>Genome sequence of the cauliflower mushroom Sparassis crispa (Hanabiratake) and its association with beneficial usage.</title>
        <authorList>
            <person name="Kiyama R."/>
            <person name="Furutani Y."/>
            <person name="Kawaguchi K."/>
            <person name="Nakanishi T."/>
        </authorList>
    </citation>
    <scope>NUCLEOTIDE SEQUENCE [LARGE SCALE GENOMIC DNA]</scope>
</reference>
<dbReference type="Pfam" id="PF22062">
    <property type="entry name" value="OB_DPOA2"/>
    <property type="match status" value="1"/>
</dbReference>
<comment type="caution">
    <text evidence="9">The sequence shown here is derived from an EMBL/GenBank/DDBJ whole genome shotgun (WGS) entry which is preliminary data.</text>
</comment>
<dbReference type="InterPro" id="IPR054300">
    <property type="entry name" value="OB_DPOA2"/>
</dbReference>
<dbReference type="FunCoup" id="A0A401GRL8">
    <property type="interactions" value="174"/>
</dbReference>
<evidence type="ECO:0000259" key="8">
    <source>
        <dbReference type="Pfam" id="PF22062"/>
    </source>
</evidence>
<comment type="subcellular location">
    <subcellularLocation>
        <location evidence="1 6">Nucleus</location>
    </subcellularLocation>
</comment>
<evidence type="ECO:0000313" key="10">
    <source>
        <dbReference type="Proteomes" id="UP000287166"/>
    </source>
</evidence>
<evidence type="ECO:0000256" key="3">
    <source>
        <dbReference type="ARBA" id="ARBA00018596"/>
    </source>
</evidence>
<dbReference type="PANTHER" id="PTHR23061:SF12">
    <property type="entry name" value="DNA POLYMERASE ALPHA SUBUNIT B"/>
    <property type="match status" value="1"/>
</dbReference>
<dbReference type="PANTHER" id="PTHR23061">
    <property type="entry name" value="DNA POLYMERASE 2 ALPHA 70 KDA SUBUNIT"/>
    <property type="match status" value="1"/>
</dbReference>
<dbReference type="PIRSF" id="PIRSF018300">
    <property type="entry name" value="DNA_pol_alph_2"/>
    <property type="match status" value="1"/>
</dbReference>
<protein>
    <recommendedName>
        <fullName evidence="3 6">DNA polymerase alpha subunit B</fullName>
    </recommendedName>
</protein>
<dbReference type="Gene3D" id="3.60.21.60">
    <property type="match status" value="2"/>
</dbReference>
<dbReference type="Proteomes" id="UP000287166">
    <property type="component" value="Unassembled WGS sequence"/>
</dbReference>
<gene>
    <name evidence="9" type="ORF">SCP_0700710</name>
</gene>
<dbReference type="InParanoid" id="A0A401GRL8"/>
<comment type="similarity">
    <text evidence="2 6">Belongs to the DNA polymerase alpha subunit B family.</text>
</comment>
<sequence>MASLSEAGLRREILEKFGDRLDEKLVPECVKLCQIYNISGENLWYKWEALKYKSSGPKHLNSDDVQQFTMDSIQALKEQAQSDLAKAKKQQGKAQLTGPLNRNMLNGMMRPNMRSPMGPPIRTPARPAVRRQDGFSMAEGRKIPVAVPSKVRYVGPSNDAESRKQRAYWYMYEKISERSEALDNRIDDFGELVKEHYGIEDLSDPSAATEEEVTAVGRIALDSESSSGSVKLNEASLTLELSRMMGSGARVPLRFDSNVKLRGGSQGSGGVGLFPGAIVALRGKNGGGGWFSVSEILSLPGLKTPPRNNMNVDSDSSFSAFVACGPFSPDADLSFNPWHKLISKLKTEKPAVSILVGPFIDNAHPLVKSGDIDTTPAELFRQTFTATLREYLDSAPGALVLIVPSVRDIISDHAVFPQSELGFEFSGDPRMHLLPNPCLFTLNDLSFGVSSVDVIFHLRKEEFFKRAQEVESISSQGDTTQAGDPMTNTCRHLLQQRSFYPIFPVPFDLSHEVNLDITHSEALKLAGLDSAASAPDVLITPSRLKHFSKMVDSTLFMNPSFLTKGMFATMSYAGSGDNDLPDRLKADILKLDA</sequence>
<keyword evidence="10" id="KW-1185">Reference proteome</keyword>